<organism evidence="1">
    <name type="scientific">marine metagenome</name>
    <dbReference type="NCBI Taxonomy" id="408172"/>
    <lineage>
        <taxon>unclassified sequences</taxon>
        <taxon>metagenomes</taxon>
        <taxon>ecological metagenomes</taxon>
    </lineage>
</organism>
<proteinExistence type="predicted"/>
<reference evidence="1" key="1">
    <citation type="submission" date="2018-05" db="EMBL/GenBank/DDBJ databases">
        <authorList>
            <person name="Lanie J.A."/>
            <person name="Ng W.-L."/>
            <person name="Kazmierczak K.M."/>
            <person name="Andrzejewski T.M."/>
            <person name="Davidsen T.M."/>
            <person name="Wayne K.J."/>
            <person name="Tettelin H."/>
            <person name="Glass J.I."/>
            <person name="Rusch D."/>
            <person name="Podicherti R."/>
            <person name="Tsui H.-C.T."/>
            <person name="Winkler M.E."/>
        </authorList>
    </citation>
    <scope>NUCLEOTIDE SEQUENCE</scope>
</reference>
<accession>A0A382XNZ4</accession>
<sequence>MIPWIMDNDGPTMKMVAKRFGYPEDLLLNDLTKVLFMVGPYPHTPD</sequence>
<gene>
    <name evidence="1" type="ORF">METZ01_LOCUS425448</name>
</gene>
<dbReference type="EMBL" id="UINC01169186">
    <property type="protein sequence ID" value="SVD72594.1"/>
    <property type="molecule type" value="Genomic_DNA"/>
</dbReference>
<feature type="non-terminal residue" evidence="1">
    <location>
        <position position="46"/>
    </location>
</feature>
<evidence type="ECO:0000313" key="1">
    <source>
        <dbReference type="EMBL" id="SVD72594.1"/>
    </source>
</evidence>
<dbReference type="AlphaFoldDB" id="A0A382XNZ4"/>
<name>A0A382XNZ4_9ZZZZ</name>
<protein>
    <submittedName>
        <fullName evidence="1">Uncharacterized protein</fullName>
    </submittedName>
</protein>